<reference evidence="2 3" key="1">
    <citation type="journal article" date="2014" name="Int. J. Syst. Evol. Microbiol.">
        <title>Complete genome sequence of Corynebacterium casei LMG S-19264T (=DSM 44701T), isolated from a smear-ripened cheese.</title>
        <authorList>
            <consortium name="US DOE Joint Genome Institute (JGI-PGF)"/>
            <person name="Walter F."/>
            <person name="Albersmeier A."/>
            <person name="Kalinowski J."/>
            <person name="Ruckert C."/>
        </authorList>
    </citation>
    <scope>NUCLEOTIDE SEQUENCE [LARGE SCALE GENOMIC DNA]</scope>
    <source>
        <strain evidence="2 3">NBRC 110095</strain>
    </source>
</reference>
<evidence type="ECO:0008006" key="4">
    <source>
        <dbReference type="Google" id="ProtNLM"/>
    </source>
</evidence>
<evidence type="ECO:0000313" key="3">
    <source>
        <dbReference type="Proteomes" id="UP001156870"/>
    </source>
</evidence>
<dbReference type="AlphaFoldDB" id="A0AA37T5R2"/>
<dbReference type="EMBL" id="BSPD01000039">
    <property type="protein sequence ID" value="GLS26161.1"/>
    <property type="molecule type" value="Genomic_DNA"/>
</dbReference>
<keyword evidence="3" id="KW-1185">Reference proteome</keyword>
<dbReference type="RefSeq" id="WP_232593058.1">
    <property type="nucleotide sequence ID" value="NZ_BSPD01000039.1"/>
</dbReference>
<evidence type="ECO:0000256" key="1">
    <source>
        <dbReference type="SAM" id="MobiDB-lite"/>
    </source>
</evidence>
<sequence length="229" mass="26455">MSEVVSVSGALDLKRQIQLLELSRKNRRRVIKKITRSVQKNSKARIRTQKDLDGRKFAPRKRKDRKGSKRRKRKMLRGLSKQLKNWATAEKGTVGYQSRKTAKIAHRHQQGHEHRYDSGKQREFDKAYYDDPATKKQAVALKKEGFKRPRKNGKGYANASIRWIMENYTIGRAGLILSEMRGTSKAAKERKASGKQKVIVTPARSFLGVDEPEINEHIRTVFDETLQQL</sequence>
<dbReference type="Pfam" id="PF05069">
    <property type="entry name" value="Phage_tail_S"/>
    <property type="match status" value="1"/>
</dbReference>
<organism evidence="2 3">
    <name type="scientific">Marinibactrum halimedae</name>
    <dbReference type="NCBI Taxonomy" id="1444977"/>
    <lineage>
        <taxon>Bacteria</taxon>
        <taxon>Pseudomonadati</taxon>
        <taxon>Pseudomonadota</taxon>
        <taxon>Gammaproteobacteria</taxon>
        <taxon>Cellvibrionales</taxon>
        <taxon>Cellvibrionaceae</taxon>
        <taxon>Marinibactrum</taxon>
    </lineage>
</organism>
<comment type="caution">
    <text evidence="2">The sequence shown here is derived from an EMBL/GenBank/DDBJ whole genome shotgun (WGS) entry which is preliminary data.</text>
</comment>
<evidence type="ECO:0000313" key="2">
    <source>
        <dbReference type="EMBL" id="GLS26161.1"/>
    </source>
</evidence>
<protein>
    <recommendedName>
        <fullName evidence="4">Phage virion morphogenesis protein</fullName>
    </recommendedName>
</protein>
<proteinExistence type="predicted"/>
<feature type="compositionally biased region" description="Basic residues" evidence="1">
    <location>
        <begin position="57"/>
        <end position="74"/>
    </location>
</feature>
<dbReference type="Proteomes" id="UP001156870">
    <property type="component" value="Unassembled WGS sequence"/>
</dbReference>
<dbReference type="InterPro" id="IPR006522">
    <property type="entry name" value="Phage_virion_morphogenesis"/>
</dbReference>
<feature type="region of interest" description="Disordered" evidence="1">
    <location>
        <begin position="52"/>
        <end position="74"/>
    </location>
</feature>
<name>A0AA37T5R2_9GAMM</name>
<gene>
    <name evidence="2" type="ORF">GCM10007877_18760</name>
</gene>
<accession>A0AA37T5R2</accession>